<name>A0A9D4MXN6_DREPO</name>
<dbReference type="EMBL" id="JAIWYP010000001">
    <property type="protein sequence ID" value="KAH3885208.1"/>
    <property type="molecule type" value="Genomic_DNA"/>
</dbReference>
<organism evidence="3 4">
    <name type="scientific">Dreissena polymorpha</name>
    <name type="common">Zebra mussel</name>
    <name type="synonym">Mytilus polymorpha</name>
    <dbReference type="NCBI Taxonomy" id="45954"/>
    <lineage>
        <taxon>Eukaryota</taxon>
        <taxon>Metazoa</taxon>
        <taxon>Spiralia</taxon>
        <taxon>Lophotrochozoa</taxon>
        <taxon>Mollusca</taxon>
        <taxon>Bivalvia</taxon>
        <taxon>Autobranchia</taxon>
        <taxon>Heteroconchia</taxon>
        <taxon>Euheterodonta</taxon>
        <taxon>Imparidentia</taxon>
        <taxon>Neoheterodontei</taxon>
        <taxon>Myida</taxon>
        <taxon>Dreissenoidea</taxon>
        <taxon>Dreissenidae</taxon>
        <taxon>Dreissena</taxon>
    </lineage>
</organism>
<feature type="compositionally biased region" description="Pro residues" evidence="1">
    <location>
        <begin position="25"/>
        <end position="42"/>
    </location>
</feature>
<dbReference type="Proteomes" id="UP000828390">
    <property type="component" value="Unassembled WGS sequence"/>
</dbReference>
<dbReference type="EMBL" id="JAIWYP010000001">
    <property type="protein sequence ID" value="KAH3885230.1"/>
    <property type="molecule type" value="Genomic_DNA"/>
</dbReference>
<dbReference type="AlphaFoldDB" id="A0A9D4MXN6"/>
<gene>
    <name evidence="2" type="ORF">DPMN_009201</name>
    <name evidence="3" type="ORF">DPMN_009223</name>
</gene>
<protein>
    <submittedName>
        <fullName evidence="3">Uncharacterized protein</fullName>
    </submittedName>
</protein>
<comment type="caution">
    <text evidence="3">The sequence shown here is derived from an EMBL/GenBank/DDBJ whole genome shotgun (WGS) entry which is preliminary data.</text>
</comment>
<evidence type="ECO:0000313" key="2">
    <source>
        <dbReference type="EMBL" id="KAH3885208.1"/>
    </source>
</evidence>
<feature type="region of interest" description="Disordered" evidence="1">
    <location>
        <begin position="1"/>
        <end position="54"/>
    </location>
</feature>
<keyword evidence="4" id="KW-1185">Reference proteome</keyword>
<evidence type="ECO:0000313" key="4">
    <source>
        <dbReference type="Proteomes" id="UP000828390"/>
    </source>
</evidence>
<feature type="compositionally biased region" description="Polar residues" evidence="1">
    <location>
        <begin position="44"/>
        <end position="54"/>
    </location>
</feature>
<evidence type="ECO:0000313" key="3">
    <source>
        <dbReference type="EMBL" id="KAH3885230.1"/>
    </source>
</evidence>
<sequence>MGEYLGDPLDLRGADMDLLRERPYEPPLYPPPPEPPPPPPLPVSSLTRTYDVSP</sequence>
<feature type="compositionally biased region" description="Basic and acidic residues" evidence="1">
    <location>
        <begin position="9"/>
        <end position="24"/>
    </location>
</feature>
<proteinExistence type="predicted"/>
<evidence type="ECO:0000256" key="1">
    <source>
        <dbReference type="SAM" id="MobiDB-lite"/>
    </source>
</evidence>
<accession>A0A9D4MXN6</accession>
<reference evidence="3" key="2">
    <citation type="submission" date="2020-11" db="EMBL/GenBank/DDBJ databases">
        <authorList>
            <person name="McCartney M.A."/>
            <person name="Auch B."/>
            <person name="Kono T."/>
            <person name="Mallez S."/>
            <person name="Becker A."/>
            <person name="Gohl D.M."/>
            <person name="Silverstein K.A.T."/>
            <person name="Koren S."/>
            <person name="Bechman K.B."/>
            <person name="Herman A."/>
            <person name="Abrahante J.E."/>
            <person name="Garbe J."/>
        </authorList>
    </citation>
    <scope>NUCLEOTIDE SEQUENCE</scope>
    <source>
        <strain evidence="3">Duluth1</strain>
        <tissue evidence="3">Whole animal</tissue>
    </source>
</reference>
<reference evidence="3" key="1">
    <citation type="journal article" date="2019" name="bioRxiv">
        <title>The Genome of the Zebra Mussel, Dreissena polymorpha: A Resource for Invasive Species Research.</title>
        <authorList>
            <person name="McCartney M.A."/>
            <person name="Auch B."/>
            <person name="Kono T."/>
            <person name="Mallez S."/>
            <person name="Zhang Y."/>
            <person name="Obille A."/>
            <person name="Becker A."/>
            <person name="Abrahante J.E."/>
            <person name="Garbe J."/>
            <person name="Badalamenti J.P."/>
            <person name="Herman A."/>
            <person name="Mangelson H."/>
            <person name="Liachko I."/>
            <person name="Sullivan S."/>
            <person name="Sone E.D."/>
            <person name="Koren S."/>
            <person name="Silverstein K.A.T."/>
            <person name="Beckman K.B."/>
            <person name="Gohl D.M."/>
        </authorList>
    </citation>
    <scope>NUCLEOTIDE SEQUENCE</scope>
    <source>
        <strain evidence="3">Duluth1</strain>
        <tissue evidence="3">Whole animal</tissue>
    </source>
</reference>